<dbReference type="Proteomes" id="UP000011740">
    <property type="component" value="Unassembled WGS sequence"/>
</dbReference>
<proteinExistence type="predicted"/>
<dbReference type="AlphaFoldDB" id="M3BHN2"/>
<gene>
    <name evidence="1" type="ORF">H340_18304</name>
</gene>
<dbReference type="EMBL" id="AORZ01000058">
    <property type="protein sequence ID" value="EME99089.1"/>
    <property type="molecule type" value="Genomic_DNA"/>
</dbReference>
<organism evidence="1 2">
    <name type="scientific">Streptomyces mobaraensis (strain ATCC 29032 / DSM 40847 / JCM 4168 / NBRC 13819 / NCIMB 11159 / IPCR 16-22)</name>
    <dbReference type="NCBI Taxonomy" id="1223523"/>
    <lineage>
        <taxon>Bacteria</taxon>
        <taxon>Bacillati</taxon>
        <taxon>Actinomycetota</taxon>
        <taxon>Actinomycetes</taxon>
        <taxon>Kitasatosporales</taxon>
        <taxon>Streptomycetaceae</taxon>
        <taxon>Streptomyces</taxon>
    </lineage>
</organism>
<name>M3BHN2_STRM1</name>
<dbReference type="RefSeq" id="WP_004947500.1">
    <property type="nucleotide sequence ID" value="NZ_AORZ01000058.1"/>
</dbReference>
<dbReference type="eggNOG" id="ENOG5032XFK">
    <property type="taxonomic scope" value="Bacteria"/>
</dbReference>
<accession>M3BHN2</accession>
<dbReference type="PATRIC" id="fig|1223523.3.peg.3747"/>
<reference evidence="1 2" key="1">
    <citation type="journal article" date="2013" name="Genome Announc.">
        <title>Whole-Genome Shotgun Assembly and Analysis of the Genome of Streptomyces mobaraensis DSM 40847, a Strain for Industrial Production of Microbial Transglutaminase.</title>
        <authorList>
            <person name="Yang H."/>
            <person name="He T."/>
            <person name="Wu W."/>
            <person name="Zhu W."/>
            <person name="Lu B."/>
            <person name="Sun W."/>
        </authorList>
    </citation>
    <scope>NUCLEOTIDE SEQUENCE [LARGE SCALE GENOMIC DNA]</scope>
    <source>
        <strain evidence="1 2">DSM 40847</strain>
    </source>
</reference>
<sequence length="199" mass="20990">MLDTTRHITPNATAAPGVPPRWVVRAAHLAALAPLPSGLWRLAAALGVPVGFTGANALADVTPGSFFSLYMIALSLAAEALGLLALGLVRRWGEVFWSWLPLLGGRRVPTWFAVPLAGAGALALTVLTVLGAFGWNQPDTMADPEAPKGVAYLVMTACYAPLLAWGPLLAVVTAHYWLRRRRAARLHSAAWAARGRAGA</sequence>
<evidence type="ECO:0000313" key="1">
    <source>
        <dbReference type="EMBL" id="EME99089.1"/>
    </source>
</evidence>
<evidence type="ECO:0000313" key="2">
    <source>
        <dbReference type="Proteomes" id="UP000011740"/>
    </source>
</evidence>
<dbReference type="STRING" id="1223523.H340_18304"/>
<comment type="caution">
    <text evidence="1">The sequence shown here is derived from an EMBL/GenBank/DDBJ whole genome shotgun (WGS) entry which is preliminary data.</text>
</comment>
<protein>
    <submittedName>
        <fullName evidence="1">Uncharacterized protein</fullName>
    </submittedName>
</protein>